<evidence type="ECO:0000256" key="2">
    <source>
        <dbReference type="SAM" id="SignalP"/>
    </source>
</evidence>
<sequence>MKNLSISVCLSFVLMSAGLTQSFAADYVSGPFEKSRAYSTAVVTDGGHMVFLAGEGGNRDANGKDISNDLDAQIELIFSNFSKTLKKVGGTNADITTMTVFIKDEKDGDTFVRLRKKYFPDGNYPASSLITIKDLAQPGWKIEVEGVAVVGDKCTKGQCVSGN</sequence>
<dbReference type="PANTHER" id="PTHR11803:SF58">
    <property type="entry name" value="PROTEIN HMF1-RELATED"/>
    <property type="match status" value="1"/>
</dbReference>
<dbReference type="Gene3D" id="3.30.1330.40">
    <property type="entry name" value="RutC-like"/>
    <property type="match status" value="1"/>
</dbReference>
<evidence type="ECO:0000313" key="3">
    <source>
        <dbReference type="EMBL" id="SFJ05217.1"/>
    </source>
</evidence>
<dbReference type="PANTHER" id="PTHR11803">
    <property type="entry name" value="2-IMINOBUTANOATE/2-IMINOPROPANOATE DEAMINASE RIDA"/>
    <property type="match status" value="1"/>
</dbReference>
<dbReference type="SUPFAM" id="SSF55298">
    <property type="entry name" value="YjgF-like"/>
    <property type="match status" value="1"/>
</dbReference>
<evidence type="ECO:0000256" key="1">
    <source>
        <dbReference type="ARBA" id="ARBA00010552"/>
    </source>
</evidence>
<gene>
    <name evidence="3" type="ORF">SAMN05192543_105273</name>
</gene>
<reference evidence="3 4" key="1">
    <citation type="submission" date="2016-10" db="EMBL/GenBank/DDBJ databases">
        <authorList>
            <person name="de Groot N.N."/>
        </authorList>
    </citation>
    <scope>NUCLEOTIDE SEQUENCE [LARGE SCALE GENOMIC DNA]</scope>
    <source>
        <strain evidence="3 4">LMG 23650</strain>
    </source>
</reference>
<feature type="signal peptide" evidence="2">
    <location>
        <begin position="1"/>
        <end position="24"/>
    </location>
</feature>
<dbReference type="RefSeq" id="WP_091013744.1">
    <property type="nucleotide sequence ID" value="NZ_CP041745.1"/>
</dbReference>
<accession>A0A1I3N7J7</accession>
<protein>
    <submittedName>
        <fullName evidence="3">Enamine deaminase RidA, house cleaning of reactive enamine intermediates, YjgF/YER057c/UK114 family</fullName>
    </submittedName>
</protein>
<dbReference type="Pfam" id="PF01042">
    <property type="entry name" value="Ribonuc_L-PSP"/>
    <property type="match status" value="1"/>
</dbReference>
<name>A0A1I3N7J7_9BURK</name>
<dbReference type="Proteomes" id="UP000199548">
    <property type="component" value="Unassembled WGS sequence"/>
</dbReference>
<feature type="chain" id="PRO_5011578191" evidence="2">
    <location>
        <begin position="25"/>
        <end position="163"/>
    </location>
</feature>
<dbReference type="GO" id="GO:0019239">
    <property type="term" value="F:deaminase activity"/>
    <property type="evidence" value="ECO:0007669"/>
    <property type="project" value="TreeGrafter"/>
</dbReference>
<organism evidence="3 4">
    <name type="scientific">Paraburkholderia megapolitana</name>
    <dbReference type="NCBI Taxonomy" id="420953"/>
    <lineage>
        <taxon>Bacteria</taxon>
        <taxon>Pseudomonadati</taxon>
        <taxon>Pseudomonadota</taxon>
        <taxon>Betaproteobacteria</taxon>
        <taxon>Burkholderiales</taxon>
        <taxon>Burkholderiaceae</taxon>
        <taxon>Paraburkholderia</taxon>
    </lineage>
</organism>
<proteinExistence type="inferred from homology"/>
<dbReference type="OrthoDB" id="8902895at2"/>
<dbReference type="AlphaFoldDB" id="A0A1I3N7J7"/>
<keyword evidence="4" id="KW-1185">Reference proteome</keyword>
<dbReference type="InterPro" id="IPR006175">
    <property type="entry name" value="YjgF/YER057c/UK114"/>
</dbReference>
<dbReference type="InterPro" id="IPR035959">
    <property type="entry name" value="RutC-like_sf"/>
</dbReference>
<evidence type="ECO:0000313" key="4">
    <source>
        <dbReference type="Proteomes" id="UP000199548"/>
    </source>
</evidence>
<dbReference type="EMBL" id="FOQU01000005">
    <property type="protein sequence ID" value="SFJ05217.1"/>
    <property type="molecule type" value="Genomic_DNA"/>
</dbReference>
<comment type="similarity">
    <text evidence="1">Belongs to the RutC family.</text>
</comment>
<keyword evidence="2" id="KW-0732">Signal</keyword>
<dbReference type="GO" id="GO:0005829">
    <property type="term" value="C:cytosol"/>
    <property type="evidence" value="ECO:0007669"/>
    <property type="project" value="TreeGrafter"/>
</dbReference>
<dbReference type="CDD" id="cd00448">
    <property type="entry name" value="YjgF_YER057c_UK114_family"/>
    <property type="match status" value="1"/>
</dbReference>